<name>A0AAE1R8K9_9SOLA</name>
<protein>
    <submittedName>
        <fullName evidence="2">Uncharacterized protein</fullName>
    </submittedName>
</protein>
<dbReference type="AlphaFoldDB" id="A0AAE1R8K9"/>
<dbReference type="EMBL" id="JAVYJV010000018">
    <property type="protein sequence ID" value="KAK4347008.1"/>
    <property type="molecule type" value="Genomic_DNA"/>
</dbReference>
<accession>A0AAE1R8K9</accession>
<feature type="compositionally biased region" description="Basic and acidic residues" evidence="1">
    <location>
        <begin position="1"/>
        <end position="14"/>
    </location>
</feature>
<keyword evidence="3" id="KW-1185">Reference proteome</keyword>
<comment type="caution">
    <text evidence="2">The sequence shown here is derived from an EMBL/GenBank/DDBJ whole genome shotgun (WGS) entry which is preliminary data.</text>
</comment>
<evidence type="ECO:0000256" key="1">
    <source>
        <dbReference type="SAM" id="MobiDB-lite"/>
    </source>
</evidence>
<organism evidence="2 3">
    <name type="scientific">Anisodus tanguticus</name>
    <dbReference type="NCBI Taxonomy" id="243964"/>
    <lineage>
        <taxon>Eukaryota</taxon>
        <taxon>Viridiplantae</taxon>
        <taxon>Streptophyta</taxon>
        <taxon>Embryophyta</taxon>
        <taxon>Tracheophyta</taxon>
        <taxon>Spermatophyta</taxon>
        <taxon>Magnoliopsida</taxon>
        <taxon>eudicotyledons</taxon>
        <taxon>Gunneridae</taxon>
        <taxon>Pentapetalae</taxon>
        <taxon>asterids</taxon>
        <taxon>lamiids</taxon>
        <taxon>Solanales</taxon>
        <taxon>Solanaceae</taxon>
        <taxon>Solanoideae</taxon>
        <taxon>Hyoscyameae</taxon>
        <taxon>Anisodus</taxon>
    </lineage>
</organism>
<sequence>MARLVRETGARSEETPFYLNHQRPMTSPPPGGCGGRTAACGSCIHRSFRYSPLRRVGSTRPLNRDHPR</sequence>
<reference evidence="2" key="1">
    <citation type="submission" date="2023-12" db="EMBL/GenBank/DDBJ databases">
        <title>Genome assembly of Anisodus tanguticus.</title>
        <authorList>
            <person name="Wang Y.-J."/>
        </authorList>
    </citation>
    <scope>NUCLEOTIDE SEQUENCE</scope>
    <source>
        <strain evidence="2">KB-2021</strain>
        <tissue evidence="2">Leaf</tissue>
    </source>
</reference>
<evidence type="ECO:0000313" key="2">
    <source>
        <dbReference type="EMBL" id="KAK4347008.1"/>
    </source>
</evidence>
<gene>
    <name evidence="2" type="ORF">RND71_033347</name>
</gene>
<feature type="region of interest" description="Disordered" evidence="1">
    <location>
        <begin position="1"/>
        <end position="36"/>
    </location>
</feature>
<dbReference type="Proteomes" id="UP001291623">
    <property type="component" value="Unassembled WGS sequence"/>
</dbReference>
<proteinExistence type="predicted"/>
<evidence type="ECO:0000313" key="3">
    <source>
        <dbReference type="Proteomes" id="UP001291623"/>
    </source>
</evidence>